<dbReference type="Pfam" id="PF00884">
    <property type="entry name" value="Sulfatase"/>
    <property type="match status" value="1"/>
</dbReference>
<dbReference type="InterPro" id="IPR000917">
    <property type="entry name" value="Sulfatase_N"/>
</dbReference>
<organism evidence="3">
    <name type="scientific">marine sediment metagenome</name>
    <dbReference type="NCBI Taxonomy" id="412755"/>
    <lineage>
        <taxon>unclassified sequences</taxon>
        <taxon>metagenomes</taxon>
        <taxon>ecological metagenomes</taxon>
    </lineage>
</organism>
<dbReference type="GO" id="GO:0004065">
    <property type="term" value="F:arylsulfatase activity"/>
    <property type="evidence" value="ECO:0007669"/>
    <property type="project" value="TreeGrafter"/>
</dbReference>
<gene>
    <name evidence="3" type="ORF">LCGC14_1965380</name>
</gene>
<comment type="similarity">
    <text evidence="1">Belongs to the sulfatase family.</text>
</comment>
<dbReference type="AlphaFoldDB" id="A0A0F9HRS9"/>
<dbReference type="InterPro" id="IPR017850">
    <property type="entry name" value="Alkaline_phosphatase_core_sf"/>
</dbReference>
<dbReference type="PANTHER" id="PTHR42693:SF27">
    <property type="entry name" value="ARYLSULFATASE B [PRECURSOR]"/>
    <property type="match status" value="1"/>
</dbReference>
<dbReference type="Gene3D" id="3.40.720.10">
    <property type="entry name" value="Alkaline Phosphatase, subunit A"/>
    <property type="match status" value="1"/>
</dbReference>
<evidence type="ECO:0000313" key="3">
    <source>
        <dbReference type="EMBL" id="KKL84375.1"/>
    </source>
</evidence>
<dbReference type="SUPFAM" id="SSF53649">
    <property type="entry name" value="Alkaline phosphatase-like"/>
    <property type="match status" value="1"/>
</dbReference>
<evidence type="ECO:0000256" key="1">
    <source>
        <dbReference type="ARBA" id="ARBA00008779"/>
    </source>
</evidence>
<dbReference type="InterPro" id="IPR050738">
    <property type="entry name" value="Sulfatase"/>
</dbReference>
<dbReference type="PANTHER" id="PTHR42693">
    <property type="entry name" value="ARYLSULFATASE FAMILY MEMBER"/>
    <property type="match status" value="1"/>
</dbReference>
<name>A0A0F9HRS9_9ZZZZ</name>
<dbReference type="EMBL" id="LAZR01021712">
    <property type="protein sequence ID" value="KKL84375.1"/>
    <property type="molecule type" value="Genomic_DNA"/>
</dbReference>
<feature type="domain" description="Sulfatase N-terminal" evidence="2">
    <location>
        <begin position="2"/>
        <end position="91"/>
    </location>
</feature>
<accession>A0A0F9HRS9</accession>
<reference evidence="3" key="1">
    <citation type="journal article" date="2015" name="Nature">
        <title>Complex archaea that bridge the gap between prokaryotes and eukaryotes.</title>
        <authorList>
            <person name="Spang A."/>
            <person name="Saw J.H."/>
            <person name="Jorgensen S.L."/>
            <person name="Zaremba-Niedzwiedzka K."/>
            <person name="Martijn J."/>
            <person name="Lind A.E."/>
            <person name="van Eijk R."/>
            <person name="Schleper C."/>
            <person name="Guy L."/>
            <person name="Ettema T.J."/>
        </authorList>
    </citation>
    <scope>NUCLEOTIDE SEQUENCE</scope>
</reference>
<evidence type="ECO:0000259" key="2">
    <source>
        <dbReference type="Pfam" id="PF00884"/>
    </source>
</evidence>
<comment type="caution">
    <text evidence="3">The sequence shown here is derived from an EMBL/GenBank/DDBJ whole genome shotgun (WGS) entry which is preliminary data.</text>
</comment>
<sequence>YACVSFVDYQVGRILDGLEKIGQADNTLVLFLSDHGEYLGDYNCFGKFSMHDAAVRVPLIARYPKCFQAGSVSHTPVSLVDVAPTILSASGTAPIGHPLDGLDLADVAAGHCERTEVFSQYCTGEKAMTMIVNEQWKYFYSVPDGREYLFDRVGDPEETVNRASLELCEDARLEMKAHLIDFLRSVGETDILDGDDWKTIPKMELPANPDALLPIQDQSWADLTIPGYSL</sequence>
<proteinExistence type="inferred from homology"/>
<protein>
    <recommendedName>
        <fullName evidence="2">Sulfatase N-terminal domain-containing protein</fullName>
    </recommendedName>
</protein>
<feature type="non-terminal residue" evidence="3">
    <location>
        <position position="1"/>
    </location>
</feature>